<accession>A0A6G8AYU5</accession>
<protein>
    <recommendedName>
        <fullName evidence="6">SDR-like Ig domain-containing protein</fullName>
    </recommendedName>
</protein>
<dbReference type="Gene3D" id="2.60.40.1280">
    <property type="match status" value="1"/>
</dbReference>
<dbReference type="Pfam" id="PF17961">
    <property type="entry name" value="Big_8"/>
    <property type="match status" value="1"/>
</dbReference>
<dbReference type="KEGG" id="wco:G7084_01195"/>
<organism evidence="7 8">
    <name type="scientific">Weissella coleopterorum</name>
    <dbReference type="NCBI Taxonomy" id="2714949"/>
    <lineage>
        <taxon>Bacteria</taxon>
        <taxon>Bacillati</taxon>
        <taxon>Bacillota</taxon>
        <taxon>Bacilli</taxon>
        <taxon>Lactobacillales</taxon>
        <taxon>Lactobacillaceae</taxon>
        <taxon>Weissella</taxon>
    </lineage>
</organism>
<dbReference type="Proteomes" id="UP000500741">
    <property type="component" value="Chromosome"/>
</dbReference>
<evidence type="ECO:0000256" key="4">
    <source>
        <dbReference type="ARBA" id="ARBA00022729"/>
    </source>
</evidence>
<dbReference type="GO" id="GO:0007155">
    <property type="term" value="P:cell adhesion"/>
    <property type="evidence" value="ECO:0007669"/>
    <property type="project" value="InterPro"/>
</dbReference>
<dbReference type="InterPro" id="IPR008966">
    <property type="entry name" value="Adhesion_dom_sf"/>
</dbReference>
<keyword evidence="4" id="KW-0732">Signal</keyword>
<keyword evidence="8" id="KW-1185">Reference proteome</keyword>
<dbReference type="RefSeq" id="WP_166009280.1">
    <property type="nucleotide sequence ID" value="NZ_CP049888.1"/>
</dbReference>
<evidence type="ECO:0000256" key="2">
    <source>
        <dbReference type="ARBA" id="ARBA00022512"/>
    </source>
</evidence>
<dbReference type="EMBL" id="CP049888">
    <property type="protein sequence ID" value="QIL50053.1"/>
    <property type="molecule type" value="Genomic_DNA"/>
</dbReference>
<keyword evidence="2" id="KW-0134">Cell wall</keyword>
<sequence>MIKKTFSYIQVLVMVLGVIMVPMEVLASSMEQEHTIPKKIGVKYSQIQVKQNGQELPIETVMESQSKDVEVFYDWQIPDGQKINANDYFMVSGIPKSFQAESDMGLNIDVMDMKGRIIANGHYNSHDKQIKFVFKNDLVAYQLKGRLTLKVNLTYNQDGRADFKINQKSYQLLDARYQQSNVPVKQELDNQRNYEQAPIIKSGRYDYDRQTKNLTHTWRIIINHTKLKGDEFVIRDTLPRYVNFDQASFNVHSGQLILNRDTDNHVYLGGFERRGSVQNQDISIQELQGRELVIRGKVPINNQNDYEICYTTSINGLDRNFKFLQQGNAIVVKNVAKLEDANQNILGEYTSNLSFAFTQKEMSDYIEPGTLEVIHKDQTKQKAVPGATFNLYDQN</sequence>
<dbReference type="AlphaFoldDB" id="A0A6G8AYU5"/>
<comment type="subcellular location">
    <subcellularLocation>
        <location evidence="1">Secreted</location>
        <location evidence="1">Cell wall</location>
        <topology evidence="1">Peptidoglycan-anchor</topology>
    </subcellularLocation>
</comment>
<evidence type="ECO:0000256" key="1">
    <source>
        <dbReference type="ARBA" id="ARBA00004168"/>
    </source>
</evidence>
<evidence type="ECO:0000259" key="6">
    <source>
        <dbReference type="Pfam" id="PF17961"/>
    </source>
</evidence>
<dbReference type="SUPFAM" id="SSF49401">
    <property type="entry name" value="Bacterial adhesins"/>
    <property type="match status" value="1"/>
</dbReference>
<keyword evidence="3" id="KW-0964">Secreted</keyword>
<evidence type="ECO:0000256" key="3">
    <source>
        <dbReference type="ARBA" id="ARBA00022525"/>
    </source>
</evidence>
<evidence type="ECO:0000313" key="7">
    <source>
        <dbReference type="EMBL" id="QIL50053.1"/>
    </source>
</evidence>
<evidence type="ECO:0000313" key="8">
    <source>
        <dbReference type="Proteomes" id="UP000500741"/>
    </source>
</evidence>
<name>A0A6G8AYU5_9LACO</name>
<proteinExistence type="predicted"/>
<reference evidence="7 8" key="1">
    <citation type="submission" date="2020-03" db="EMBL/GenBank/DDBJ databases">
        <title>Weissella sp. nov., isolated from Cybister lewisianus.</title>
        <authorList>
            <person name="Hyun D.-W."/>
            <person name="Bae J.-W."/>
        </authorList>
    </citation>
    <scope>NUCLEOTIDE SEQUENCE [LARGE SCALE GENOMIC DNA]</scope>
    <source>
        <strain evidence="7 8">HDW19</strain>
    </source>
</reference>
<dbReference type="InterPro" id="IPR011252">
    <property type="entry name" value="Fibrogen-bd_dom1"/>
</dbReference>
<keyword evidence="5" id="KW-0572">Peptidoglycan-anchor</keyword>
<dbReference type="Gene3D" id="2.60.40.740">
    <property type="match status" value="1"/>
</dbReference>
<dbReference type="InterPro" id="IPR041171">
    <property type="entry name" value="SDR_Ig"/>
</dbReference>
<gene>
    <name evidence="7" type="ORF">G7084_01195</name>
</gene>
<feature type="domain" description="SDR-like Ig" evidence="6">
    <location>
        <begin position="65"/>
        <end position="150"/>
    </location>
</feature>
<evidence type="ECO:0000256" key="5">
    <source>
        <dbReference type="ARBA" id="ARBA00023088"/>
    </source>
</evidence>